<comment type="caution">
    <text evidence="2">The sequence shown here is derived from an EMBL/GenBank/DDBJ whole genome shotgun (WGS) entry which is preliminary data.</text>
</comment>
<feature type="compositionally biased region" description="Basic and acidic residues" evidence="1">
    <location>
        <begin position="11"/>
        <end position="20"/>
    </location>
</feature>
<evidence type="ECO:0000256" key="1">
    <source>
        <dbReference type="SAM" id="MobiDB-lite"/>
    </source>
</evidence>
<feature type="compositionally biased region" description="Basic and acidic residues" evidence="1">
    <location>
        <begin position="46"/>
        <end position="67"/>
    </location>
</feature>
<feature type="compositionally biased region" description="Basic residues" evidence="1">
    <location>
        <begin position="68"/>
        <end position="79"/>
    </location>
</feature>
<protein>
    <submittedName>
        <fullName evidence="2">Uncharacterized protein</fullName>
    </submittedName>
</protein>
<name>A0A8T1NAJ3_CARIL</name>
<dbReference type="PANTHER" id="PTHR47422:SF1">
    <property type="entry name" value="DNAJ HEAT SHOCK N-TERMINAL DOMAIN-CONTAINING PROTEIN"/>
    <property type="match status" value="1"/>
</dbReference>
<sequence>MGDKWKKTKMERKTEKHVEDTEASSSCSASSFGGGSSKKRRRHRHSSDDQESRRENERMTEKRVKERERRRRKLRRDSKKSKVYEYERSRIGSSPDGVVLERPENGPESVLRDMFTEFPCVGNDLLQLLQMVDDGQAVNIRGISERSLIKHIRMLFLSLKLKEDGDRVFLLPEKALPTLEVVGPLIHSLMELKEQQLNHSVPESGVEVEAVDGGCGQEIFENIVSMPSCVEDDSNAPKGREAELEEDNEIFIGSPTLAVVVEAALANEADGFEEVHMDSMKSGRKAKKSSTFIDTLESISFREDSCLEDVLATEERQLQGKGRETSMSALTEVLSKLKEDRKLSPEERWEAVRVASEQQGELIRLKKEKMDTDIMNMDMSKLTPMQAAYFHELQVEILECRRIKS</sequence>
<feature type="compositionally biased region" description="Basic and acidic residues" evidence="1">
    <location>
        <begin position="80"/>
        <end position="89"/>
    </location>
</feature>
<keyword evidence="3" id="KW-1185">Reference proteome</keyword>
<feature type="compositionally biased region" description="Basic residues" evidence="1">
    <location>
        <begin position="1"/>
        <end position="10"/>
    </location>
</feature>
<dbReference type="PANTHER" id="PTHR47422">
    <property type="entry name" value="DNAJ HEAT SHOCK N-TERMINAL DOMAIN-CONTAINING PROTEIN"/>
    <property type="match status" value="1"/>
</dbReference>
<accession>A0A8T1NAJ3</accession>
<dbReference type="Proteomes" id="UP000811609">
    <property type="component" value="Chromosome 15"/>
</dbReference>
<proteinExistence type="predicted"/>
<organism evidence="2 3">
    <name type="scientific">Carya illinoinensis</name>
    <name type="common">Pecan</name>
    <dbReference type="NCBI Taxonomy" id="32201"/>
    <lineage>
        <taxon>Eukaryota</taxon>
        <taxon>Viridiplantae</taxon>
        <taxon>Streptophyta</taxon>
        <taxon>Embryophyta</taxon>
        <taxon>Tracheophyta</taxon>
        <taxon>Spermatophyta</taxon>
        <taxon>Magnoliopsida</taxon>
        <taxon>eudicotyledons</taxon>
        <taxon>Gunneridae</taxon>
        <taxon>Pentapetalae</taxon>
        <taxon>rosids</taxon>
        <taxon>fabids</taxon>
        <taxon>Fagales</taxon>
        <taxon>Juglandaceae</taxon>
        <taxon>Carya</taxon>
    </lineage>
</organism>
<reference evidence="2" key="1">
    <citation type="submission" date="2020-12" db="EMBL/GenBank/DDBJ databases">
        <title>WGS assembly of Carya illinoinensis cv. Pawnee.</title>
        <authorList>
            <person name="Platts A."/>
            <person name="Shu S."/>
            <person name="Wright S."/>
            <person name="Barry K."/>
            <person name="Edger P."/>
            <person name="Pires J.C."/>
            <person name="Schmutz J."/>
        </authorList>
    </citation>
    <scope>NUCLEOTIDE SEQUENCE</scope>
    <source>
        <tissue evidence="2">Leaf</tissue>
    </source>
</reference>
<dbReference type="EMBL" id="CM031823">
    <property type="protein sequence ID" value="KAG6626861.1"/>
    <property type="molecule type" value="Genomic_DNA"/>
</dbReference>
<evidence type="ECO:0000313" key="2">
    <source>
        <dbReference type="EMBL" id="KAG6626861.1"/>
    </source>
</evidence>
<gene>
    <name evidence="2" type="ORF">CIPAW_15G081800</name>
</gene>
<feature type="region of interest" description="Disordered" evidence="1">
    <location>
        <begin position="1"/>
        <end position="89"/>
    </location>
</feature>
<evidence type="ECO:0000313" key="3">
    <source>
        <dbReference type="Proteomes" id="UP000811609"/>
    </source>
</evidence>
<dbReference type="AlphaFoldDB" id="A0A8T1NAJ3"/>